<organism evidence="1">
    <name type="scientific">viral metagenome</name>
    <dbReference type="NCBI Taxonomy" id="1070528"/>
    <lineage>
        <taxon>unclassified sequences</taxon>
        <taxon>metagenomes</taxon>
        <taxon>organismal metagenomes</taxon>
    </lineage>
</organism>
<dbReference type="InterPro" id="IPR029128">
    <property type="entry name" value="ThaI"/>
</dbReference>
<sequence length="242" mass="27079">MTSPEVKSICTEYEMDVTINPDVKIDTSINDEDLELLMKVLQNKEAQRGLITLYTLSQVECTRNGACGMEVGMAREKDQGAVLKLFIGEKINLDIDNSLPEDFIIGKAKISSKHCSCNIGSSVKAKWTSADISVKETIEALINAPESYYPHLLITYIDKKNNKITIICISSQRNKDVIKELKNEAFKIPKGNNRGIEYSKKAMVELLKNRVFTIEIENADLKGGLNPIQRRINLLKSIGINT</sequence>
<name>A0A6C0CSD6_9ZZZZ</name>
<dbReference type="AlphaFoldDB" id="A0A6C0CSD6"/>
<proteinExistence type="predicted"/>
<protein>
    <submittedName>
        <fullName evidence="1">Uncharacterized protein</fullName>
    </submittedName>
</protein>
<dbReference type="InterPro" id="IPR038374">
    <property type="entry name" value="ThaI_sf"/>
</dbReference>
<evidence type="ECO:0000313" key="1">
    <source>
        <dbReference type="EMBL" id="QHT07127.1"/>
    </source>
</evidence>
<accession>A0A6C0CSD6</accession>
<dbReference type="Pfam" id="PF15514">
    <property type="entry name" value="ThaI"/>
    <property type="match status" value="1"/>
</dbReference>
<dbReference type="EMBL" id="MN739479">
    <property type="protein sequence ID" value="QHT07127.1"/>
    <property type="molecule type" value="Genomic_DNA"/>
</dbReference>
<dbReference type="Gene3D" id="3.40.600.30">
    <property type="match status" value="1"/>
</dbReference>
<reference evidence="1" key="1">
    <citation type="journal article" date="2020" name="Nature">
        <title>Giant virus diversity and host interactions through global metagenomics.</title>
        <authorList>
            <person name="Schulz F."/>
            <person name="Roux S."/>
            <person name="Paez-Espino D."/>
            <person name="Jungbluth S."/>
            <person name="Walsh D.A."/>
            <person name="Denef V.J."/>
            <person name="McMahon K.D."/>
            <person name="Konstantinidis K.T."/>
            <person name="Eloe-Fadrosh E.A."/>
            <person name="Kyrpides N.C."/>
            <person name="Woyke T."/>
        </authorList>
    </citation>
    <scope>NUCLEOTIDE SEQUENCE</scope>
    <source>
        <strain evidence="1">GVMAG-M-3300021962-46</strain>
    </source>
</reference>